<evidence type="ECO:0000313" key="3">
    <source>
        <dbReference type="EMBL" id="JAI45329.1"/>
    </source>
</evidence>
<dbReference type="EMBL" id="GDHF01020353">
    <property type="protein sequence ID" value="JAI31961.1"/>
    <property type="molecule type" value="Transcribed_RNA"/>
</dbReference>
<reference evidence="2" key="1">
    <citation type="submission" date="2015-06" db="EMBL/GenBank/DDBJ databases">
        <authorList>
            <person name="Hoefler B.C."/>
            <person name="Straight P.D."/>
        </authorList>
    </citation>
    <scope>NUCLEOTIDE SEQUENCE</scope>
</reference>
<feature type="coiled-coil region" evidence="1">
    <location>
        <begin position="218"/>
        <end position="276"/>
    </location>
</feature>
<evidence type="ECO:0000256" key="1">
    <source>
        <dbReference type="SAM" id="Coils"/>
    </source>
</evidence>
<dbReference type="AlphaFoldDB" id="A0A0K8UZD4"/>
<dbReference type="EMBL" id="GDHF01006985">
    <property type="protein sequence ID" value="JAI45329.1"/>
    <property type="molecule type" value="Transcribed_RNA"/>
</dbReference>
<sequence length="306" mass="35951">MYVLYIYTFCMLPTMTLLKTPFHSFIHMLFESFRSPAQQPTPWIKICMNIHTYIVVMAQGNAKTISFNSTTKRDFCIEAPDEGQIEKGAQQQITCCTDSDDVQFKYRYNVMLLETTNELFWTSADLLIKATKRTANNAEDHFQLQDEVQALQKLREHYEHQLRLVGLELCDLPDDVCNLLEECAELQKVTQLHDLHLEYLKEFYYVKLKEHLENGITIAKMQSEIKEQEQQLQKEIAECNLLEKFITSVNKRLISESEMQRNKIMIEGKIQNLQERQGGFNVPDDLNIDELVKKVERLEKLKQKEK</sequence>
<proteinExistence type="predicted"/>
<name>A0A0K8UZD4_BACLA</name>
<organism evidence="2">
    <name type="scientific">Bactrocera latifrons</name>
    <name type="common">Malaysian fruit fly</name>
    <name type="synonym">Chaetodacus latifrons</name>
    <dbReference type="NCBI Taxonomy" id="174628"/>
    <lineage>
        <taxon>Eukaryota</taxon>
        <taxon>Metazoa</taxon>
        <taxon>Ecdysozoa</taxon>
        <taxon>Arthropoda</taxon>
        <taxon>Hexapoda</taxon>
        <taxon>Insecta</taxon>
        <taxon>Pterygota</taxon>
        <taxon>Neoptera</taxon>
        <taxon>Endopterygota</taxon>
        <taxon>Diptera</taxon>
        <taxon>Brachycera</taxon>
        <taxon>Muscomorpha</taxon>
        <taxon>Tephritoidea</taxon>
        <taxon>Tephritidae</taxon>
        <taxon>Bactrocera</taxon>
        <taxon>Bactrocera</taxon>
    </lineage>
</organism>
<accession>A0A0K8UZD4</accession>
<evidence type="ECO:0000313" key="2">
    <source>
        <dbReference type="EMBL" id="JAI31961.1"/>
    </source>
</evidence>
<protein>
    <submittedName>
        <fullName evidence="2">Uncharacterized protein</fullName>
    </submittedName>
</protein>
<gene>
    <name evidence="3" type="ORF">c0_g1_i1</name>
    <name evidence="2" type="ORF">c0_g1_i5</name>
</gene>
<keyword evidence="1" id="KW-0175">Coiled coil</keyword>
<dbReference type="OrthoDB" id="8036393at2759"/>